<proteinExistence type="predicted"/>
<sequence>MPTFTRPSTSATPHYDFEGRERDTLACHQEWPKLEGAKISEDSTLADALVEGAGGKTDQQQQSIYILVERLPTTVSTSGSTAPYSTSTGALGERGEAKTSQLCPSAAISTAATLSTSPAYGDRTTSPSTHRALICDPPISSTRRGVLDAVEVYATPESTSTSFGDLTGSPSSSTAQPTGYEQPQDGTRTGAVEPIEGYDTPVSTVTHGHSGGSTSSTFSTPRITPAEGWGEVETGELLAYSYLEMDTGDHPFDINLGESEYTAVTDPWTNREDQLYVPEADEAQEDLSYIPIGKWPAHPTTSLQQPLYEAEEHAAVMDQSQLWPAQGIGSLGNTHEPYNQLPEFQPLTPEMSQSAAPGAHTIHSPHSVAGSSSWGESTPYGRQYVFRFYRPPHSTAERAAWVAPRHAPPPKQRKRRRRIEGIISIGVRDRAIRERCVFKGVSVDVLDGDSMEGWGRRNDIMLQRYEGEYQPCVLEFKYRQHGQAIRVDLNETNDTIRVRDLARMIARHFGRWCRESDAQRRAVCQQLGHPSDQSGVCECDR</sequence>
<feature type="region of interest" description="Disordered" evidence="1">
    <location>
        <begin position="116"/>
        <end position="137"/>
    </location>
</feature>
<feature type="region of interest" description="Disordered" evidence="1">
    <location>
        <begin position="1"/>
        <end position="21"/>
    </location>
</feature>
<feature type="compositionally biased region" description="Polar residues" evidence="1">
    <location>
        <begin position="76"/>
        <end position="89"/>
    </location>
</feature>
<name>S7PT06_GLOTA</name>
<organism evidence="2 3">
    <name type="scientific">Gloeophyllum trabeum (strain ATCC 11539 / FP-39264 / Madison 617)</name>
    <name type="common">Brown rot fungus</name>
    <dbReference type="NCBI Taxonomy" id="670483"/>
    <lineage>
        <taxon>Eukaryota</taxon>
        <taxon>Fungi</taxon>
        <taxon>Dikarya</taxon>
        <taxon>Basidiomycota</taxon>
        <taxon>Agaricomycotina</taxon>
        <taxon>Agaricomycetes</taxon>
        <taxon>Gloeophyllales</taxon>
        <taxon>Gloeophyllaceae</taxon>
        <taxon>Gloeophyllum</taxon>
    </lineage>
</organism>
<feature type="region of interest" description="Disordered" evidence="1">
    <location>
        <begin position="158"/>
        <end position="226"/>
    </location>
</feature>
<evidence type="ECO:0000313" key="2">
    <source>
        <dbReference type="EMBL" id="EPQ50498.1"/>
    </source>
</evidence>
<dbReference type="EMBL" id="KB469315">
    <property type="protein sequence ID" value="EPQ50498.1"/>
    <property type="molecule type" value="Genomic_DNA"/>
</dbReference>
<dbReference type="Proteomes" id="UP000030669">
    <property type="component" value="Unassembled WGS sequence"/>
</dbReference>
<evidence type="ECO:0000256" key="1">
    <source>
        <dbReference type="SAM" id="MobiDB-lite"/>
    </source>
</evidence>
<feature type="compositionally biased region" description="Polar residues" evidence="1">
    <location>
        <begin position="1"/>
        <end position="12"/>
    </location>
</feature>
<dbReference type="RefSeq" id="XP_007871037.1">
    <property type="nucleotide sequence ID" value="XM_007872846.1"/>
</dbReference>
<dbReference type="HOGENOM" id="CLU_420362_0_0_1"/>
<feature type="compositionally biased region" description="Polar residues" evidence="1">
    <location>
        <begin position="158"/>
        <end position="187"/>
    </location>
</feature>
<accession>S7PT06</accession>
<feature type="compositionally biased region" description="Low complexity" evidence="1">
    <location>
        <begin position="202"/>
        <end position="220"/>
    </location>
</feature>
<dbReference type="AlphaFoldDB" id="S7PT06"/>
<evidence type="ECO:0000313" key="3">
    <source>
        <dbReference type="Proteomes" id="UP000030669"/>
    </source>
</evidence>
<dbReference type="KEGG" id="gtr:GLOTRDRAFT_133871"/>
<protein>
    <submittedName>
        <fullName evidence="2">Uncharacterized protein</fullName>
    </submittedName>
</protein>
<feature type="region of interest" description="Disordered" evidence="1">
    <location>
        <begin position="76"/>
        <end position="95"/>
    </location>
</feature>
<keyword evidence="3" id="KW-1185">Reference proteome</keyword>
<feature type="region of interest" description="Disordered" evidence="1">
    <location>
        <begin position="350"/>
        <end position="374"/>
    </location>
</feature>
<dbReference type="GeneID" id="19302831"/>
<reference evidence="2 3" key="1">
    <citation type="journal article" date="2012" name="Science">
        <title>The Paleozoic origin of enzymatic lignin decomposition reconstructed from 31 fungal genomes.</title>
        <authorList>
            <person name="Floudas D."/>
            <person name="Binder M."/>
            <person name="Riley R."/>
            <person name="Barry K."/>
            <person name="Blanchette R.A."/>
            <person name="Henrissat B."/>
            <person name="Martinez A.T."/>
            <person name="Otillar R."/>
            <person name="Spatafora J.W."/>
            <person name="Yadav J.S."/>
            <person name="Aerts A."/>
            <person name="Benoit I."/>
            <person name="Boyd A."/>
            <person name="Carlson A."/>
            <person name="Copeland A."/>
            <person name="Coutinho P.M."/>
            <person name="de Vries R.P."/>
            <person name="Ferreira P."/>
            <person name="Findley K."/>
            <person name="Foster B."/>
            <person name="Gaskell J."/>
            <person name="Glotzer D."/>
            <person name="Gorecki P."/>
            <person name="Heitman J."/>
            <person name="Hesse C."/>
            <person name="Hori C."/>
            <person name="Igarashi K."/>
            <person name="Jurgens J.A."/>
            <person name="Kallen N."/>
            <person name="Kersten P."/>
            <person name="Kohler A."/>
            <person name="Kuees U."/>
            <person name="Kumar T.K.A."/>
            <person name="Kuo A."/>
            <person name="LaButti K."/>
            <person name="Larrondo L.F."/>
            <person name="Lindquist E."/>
            <person name="Ling A."/>
            <person name="Lombard V."/>
            <person name="Lucas S."/>
            <person name="Lundell T."/>
            <person name="Martin R."/>
            <person name="McLaughlin D.J."/>
            <person name="Morgenstern I."/>
            <person name="Morin E."/>
            <person name="Murat C."/>
            <person name="Nagy L.G."/>
            <person name="Nolan M."/>
            <person name="Ohm R.A."/>
            <person name="Patyshakuliyeva A."/>
            <person name="Rokas A."/>
            <person name="Ruiz-Duenas F.J."/>
            <person name="Sabat G."/>
            <person name="Salamov A."/>
            <person name="Samejima M."/>
            <person name="Schmutz J."/>
            <person name="Slot J.C."/>
            <person name="St John F."/>
            <person name="Stenlid J."/>
            <person name="Sun H."/>
            <person name="Sun S."/>
            <person name="Syed K."/>
            <person name="Tsang A."/>
            <person name="Wiebenga A."/>
            <person name="Young D."/>
            <person name="Pisabarro A."/>
            <person name="Eastwood D.C."/>
            <person name="Martin F."/>
            <person name="Cullen D."/>
            <person name="Grigoriev I.V."/>
            <person name="Hibbett D.S."/>
        </authorList>
    </citation>
    <scope>NUCLEOTIDE SEQUENCE [LARGE SCALE GENOMIC DNA]</scope>
    <source>
        <strain evidence="2 3">ATCC 11539</strain>
    </source>
</reference>
<gene>
    <name evidence="2" type="ORF">GLOTRDRAFT_133871</name>
</gene>